<dbReference type="GO" id="GO:0009234">
    <property type="term" value="P:menaquinone biosynthetic process"/>
    <property type="evidence" value="ECO:0007669"/>
    <property type="project" value="UniProtKB-UniPathway"/>
</dbReference>
<feature type="transmembrane region" description="Helical" evidence="8">
    <location>
        <begin position="91"/>
        <end position="110"/>
    </location>
</feature>
<feature type="transmembrane region" description="Helical" evidence="8">
    <location>
        <begin position="189"/>
        <end position="213"/>
    </location>
</feature>
<dbReference type="PIRSF" id="PIRSF005355">
    <property type="entry name" value="UBIAD1"/>
    <property type="match status" value="1"/>
</dbReference>
<evidence type="ECO:0000313" key="10">
    <source>
        <dbReference type="Proteomes" id="UP000665020"/>
    </source>
</evidence>
<gene>
    <name evidence="9" type="primary">menA</name>
    <name evidence="9" type="ORF">GM661_01580</name>
</gene>
<keyword evidence="5 8" id="KW-0812">Transmembrane</keyword>
<dbReference type="GO" id="GO:0042371">
    <property type="term" value="P:vitamin K biosynthetic process"/>
    <property type="evidence" value="ECO:0007669"/>
    <property type="project" value="TreeGrafter"/>
</dbReference>
<dbReference type="KEGG" id="ifn:GM661_01580"/>
<dbReference type="Gene3D" id="1.20.120.1780">
    <property type="entry name" value="UbiA prenyltransferase"/>
    <property type="match status" value="1"/>
</dbReference>
<protein>
    <submittedName>
        <fullName evidence="9">1,4-dihydroxy-2-naphthoate polyprenyltransferase</fullName>
        <ecNumber evidence="9">2.5.1.74</ecNumber>
    </submittedName>
</protein>
<dbReference type="AlphaFoldDB" id="A0A8A7K9I7"/>
<sequence length="312" mass="35375">MSIISFLKLVEIQTKVASLIPFLLGTVFALYRYEQFNTKNFLFMFISLLAFDMAATAINNYYDYKNAVKKYGYNYEQHNAISRDDLSERSVIIVVTVLLNIAILAGVFLFANSDSVVLILGVISFLVGIFYSFGPVPISRMPLGEFFSGFFMGFIIVFIAVYIHVYDQGIISILVNEGITWIGLDFEEIVYLFLVSIPAVMGIANIMLANNICDIEDDIENRRYTLPVYIGKKDALILFKYLYYIIYFIIIVSVFLNILSPIVLLTLLTLLVVVKNIKLFSQKQSKADTFVLSVKNFVLINLVYLLTIGVSI</sequence>
<evidence type="ECO:0000256" key="8">
    <source>
        <dbReference type="SAM" id="Phobius"/>
    </source>
</evidence>
<evidence type="ECO:0000256" key="2">
    <source>
        <dbReference type="ARBA" id="ARBA00004863"/>
    </source>
</evidence>
<organism evidence="9 10">
    <name type="scientific">Iocasia fonsfrigidae</name>
    <dbReference type="NCBI Taxonomy" id="2682810"/>
    <lineage>
        <taxon>Bacteria</taxon>
        <taxon>Bacillati</taxon>
        <taxon>Bacillota</taxon>
        <taxon>Clostridia</taxon>
        <taxon>Halanaerobiales</taxon>
        <taxon>Halanaerobiaceae</taxon>
        <taxon>Iocasia</taxon>
    </lineage>
</organism>
<dbReference type="PANTHER" id="PTHR13929:SF0">
    <property type="entry name" value="UBIA PRENYLTRANSFERASE DOMAIN-CONTAINING PROTEIN 1"/>
    <property type="match status" value="1"/>
</dbReference>
<name>A0A8A7K9I7_9FIRM</name>
<keyword evidence="4 9" id="KW-0808">Transferase</keyword>
<feature type="transmembrane region" description="Helical" evidence="8">
    <location>
        <begin position="234"/>
        <end position="252"/>
    </location>
</feature>
<comment type="subcellular location">
    <subcellularLocation>
        <location evidence="1">Membrane</location>
        <topology evidence="1">Multi-pass membrane protein</topology>
    </subcellularLocation>
</comment>
<evidence type="ECO:0000313" key="9">
    <source>
        <dbReference type="EMBL" id="QTL96755.1"/>
    </source>
</evidence>
<evidence type="ECO:0000256" key="6">
    <source>
        <dbReference type="ARBA" id="ARBA00022989"/>
    </source>
</evidence>
<dbReference type="Proteomes" id="UP000665020">
    <property type="component" value="Chromosome"/>
</dbReference>
<dbReference type="PANTHER" id="PTHR13929">
    <property type="entry name" value="1,4-DIHYDROXY-2-NAPHTHOATE OCTAPRENYLTRANSFERASE"/>
    <property type="match status" value="1"/>
</dbReference>
<evidence type="ECO:0000256" key="4">
    <source>
        <dbReference type="ARBA" id="ARBA00022679"/>
    </source>
</evidence>
<accession>A0A8A7K9I7</accession>
<keyword evidence="6 8" id="KW-1133">Transmembrane helix</keyword>
<evidence type="ECO:0000256" key="5">
    <source>
        <dbReference type="ARBA" id="ARBA00022692"/>
    </source>
</evidence>
<dbReference type="NCBIfam" id="NF009926">
    <property type="entry name" value="PRK13387.1"/>
    <property type="match status" value="1"/>
</dbReference>
<comment type="pathway">
    <text evidence="2">Quinol/quinone metabolism; menaquinone biosynthesis.</text>
</comment>
<dbReference type="Pfam" id="PF01040">
    <property type="entry name" value="UbiA"/>
    <property type="match status" value="1"/>
</dbReference>
<dbReference type="InterPro" id="IPR000537">
    <property type="entry name" value="UbiA_prenyltransferase"/>
</dbReference>
<feature type="transmembrane region" description="Helical" evidence="8">
    <location>
        <begin position="289"/>
        <end position="310"/>
    </location>
</feature>
<feature type="transmembrane region" description="Helical" evidence="8">
    <location>
        <begin position="116"/>
        <end position="134"/>
    </location>
</feature>
<dbReference type="EC" id="2.5.1.74" evidence="9"/>
<keyword evidence="7 8" id="KW-0472">Membrane</keyword>
<keyword evidence="10" id="KW-1185">Reference proteome</keyword>
<dbReference type="InterPro" id="IPR044878">
    <property type="entry name" value="UbiA_sf"/>
</dbReference>
<keyword evidence="3" id="KW-0474">Menaquinone biosynthesis</keyword>
<dbReference type="EMBL" id="CP046640">
    <property type="protein sequence ID" value="QTL96755.1"/>
    <property type="molecule type" value="Genomic_DNA"/>
</dbReference>
<dbReference type="UniPathway" id="UPA00079"/>
<proteinExistence type="predicted"/>
<dbReference type="NCBIfam" id="NF004752">
    <property type="entry name" value="PRK06080.1-4"/>
    <property type="match status" value="1"/>
</dbReference>
<dbReference type="InterPro" id="IPR026046">
    <property type="entry name" value="UBIAD1"/>
</dbReference>
<dbReference type="GO" id="GO:0016020">
    <property type="term" value="C:membrane"/>
    <property type="evidence" value="ECO:0007669"/>
    <property type="project" value="UniProtKB-SubCell"/>
</dbReference>
<dbReference type="RefSeq" id="WP_230868464.1">
    <property type="nucleotide sequence ID" value="NZ_CP046640.1"/>
</dbReference>
<dbReference type="GO" id="GO:0046428">
    <property type="term" value="F:1,4-dihydroxy-2-naphthoate polyprenyltransferase activity"/>
    <property type="evidence" value="ECO:0007669"/>
    <property type="project" value="UniProtKB-EC"/>
</dbReference>
<feature type="transmembrane region" description="Helical" evidence="8">
    <location>
        <begin position="43"/>
        <end position="62"/>
    </location>
</feature>
<dbReference type="Gene3D" id="1.10.357.140">
    <property type="entry name" value="UbiA prenyltransferase"/>
    <property type="match status" value="1"/>
</dbReference>
<feature type="transmembrane region" description="Helical" evidence="8">
    <location>
        <begin position="12"/>
        <end position="31"/>
    </location>
</feature>
<reference evidence="9" key="1">
    <citation type="submission" date="2019-12" db="EMBL/GenBank/DDBJ databases">
        <authorList>
            <person name="zhang j."/>
            <person name="sun C.M."/>
        </authorList>
    </citation>
    <scope>NUCLEOTIDE SEQUENCE</scope>
    <source>
        <strain evidence="9">NS-1</strain>
    </source>
</reference>
<dbReference type="CDD" id="cd13962">
    <property type="entry name" value="PT_UbiA_UBIAD1"/>
    <property type="match status" value="1"/>
</dbReference>
<evidence type="ECO:0000256" key="1">
    <source>
        <dbReference type="ARBA" id="ARBA00004141"/>
    </source>
</evidence>
<evidence type="ECO:0000256" key="3">
    <source>
        <dbReference type="ARBA" id="ARBA00022428"/>
    </source>
</evidence>
<evidence type="ECO:0000256" key="7">
    <source>
        <dbReference type="ARBA" id="ARBA00023136"/>
    </source>
</evidence>
<feature type="transmembrane region" description="Helical" evidence="8">
    <location>
        <begin position="146"/>
        <end position="165"/>
    </location>
</feature>